<reference evidence="2" key="1">
    <citation type="submission" date="2021-01" db="EMBL/GenBank/DDBJ databases">
        <authorList>
            <person name="Corre E."/>
            <person name="Pelletier E."/>
            <person name="Niang G."/>
            <person name="Scheremetjew M."/>
            <person name="Finn R."/>
            <person name="Kale V."/>
            <person name="Holt S."/>
            <person name="Cochrane G."/>
            <person name="Meng A."/>
            <person name="Brown T."/>
            <person name="Cohen L."/>
        </authorList>
    </citation>
    <scope>NUCLEOTIDE SEQUENCE</scope>
    <source>
        <strain evidence="2">MM31A-1</strain>
    </source>
</reference>
<protein>
    <submittedName>
        <fullName evidence="2">Uncharacterized protein</fullName>
    </submittedName>
</protein>
<feature type="compositionally biased region" description="Polar residues" evidence="1">
    <location>
        <begin position="41"/>
        <end position="72"/>
    </location>
</feature>
<feature type="compositionally biased region" description="Basic and acidic residues" evidence="1">
    <location>
        <begin position="439"/>
        <end position="452"/>
    </location>
</feature>
<feature type="compositionally biased region" description="Polar residues" evidence="1">
    <location>
        <begin position="424"/>
        <end position="436"/>
    </location>
</feature>
<proteinExistence type="predicted"/>
<feature type="compositionally biased region" description="Basic residues" evidence="1">
    <location>
        <begin position="499"/>
        <end position="510"/>
    </location>
</feature>
<sequence length="1123" mass="121334">MLSPRVMSKYQSTPANEMPFDFPSVGGGSTDEIMPQGKLAKSNSGTALASQSRRQRLLTNKGSSGDGNSTLALSPGGSVLDRVSMFEAHNKKITISSPTRKAPGSPGAKVAAAVISPERQSDDMKLKLKVEKSITTPTFEEKHNNDTYQSSSKAPSTPTRKSSLSVNVKELKHDSTEKISNSNPLARYSPAGRRSQAVVPENKLISPSEKASVSPFRPPVKYDMTDNKDAASSSSTPSCVKTDISTSSSVVSATSSAGKLERRRKMQQAKMHAANSRANLSLQKSSSSNTPSRSAQKSEVAKKMSLDPLDREGLAKESRNEIALDADLGISLTASPNRQRKMKLAGDLMKKVRKNKGNNKSDDMSAPSQSSKRKVKSTSAFKAGTKSSPMAKAERNKKWEQLNFPDVDLGNKRSSPADEDETPCKSNSNYIVSPSSLPGKRDRSRLNMKEADLSSPFKEYGSDNGFTSTSTPVNDIDAIQSKGQQLESQFDESRDPQKTRRPTSNHKKGLPKTDHYDGNTQSQSSPGQPFSNVGYSSTAQTQHFFAPIVVDGAPNFNFHDEDDETQFNSVSMQDYDKGKSKDSVFDRSPMQNHHSPSASSKGTQDVSSYWFTGTGSPTKVLTDDGRGNGPTFNQMINQPSTFQNAHGIDPNRDDDAESYTGDSIANGSWTGRMRAMKKFEGVKASEAPVDMRMDKRLYRSGSKQNMSTLENSEDYISVANRSLSRISIQQKMACHDAKNGMDEIRNFATEDPKSVGIGLGVAGALCGAIFLGPVGIVLGAASAGVGYKVMQMPEDQRSEVKDSANTAINKLHDSAVAANETIQNSCASACGSDAQGANGDIPTNIGGINPASGTNPFGAPETVTVINNRKKGRSPKQDTKKRGMPLNISNLNPNPHDLVAISISEQPAPNKIRRLTPACCRMGRITPVGQIHSLDPALHPRAWLDVMANAWTSREEKNEAMEEILLLAKHRNHARMLLDEGILDSLMYIIRAFFLDYANTQRQTQSDLPVETYAADLNFLHAKLASNCCVALGKAHCAVAHSQGEEMISATVHVSVPLTKQVAQMLYEVPHHTAVKTNGEGVGGENQEVFKLTTEMSPNQAEALATSVTSLSAGKVELALEEI</sequence>
<evidence type="ECO:0000256" key="1">
    <source>
        <dbReference type="SAM" id="MobiDB-lite"/>
    </source>
</evidence>
<feature type="compositionally biased region" description="Polar residues" evidence="1">
    <location>
        <begin position="377"/>
        <end position="388"/>
    </location>
</feature>
<feature type="compositionally biased region" description="Polar residues" evidence="1">
    <location>
        <begin position="230"/>
        <end position="239"/>
    </location>
</feature>
<feature type="compositionally biased region" description="Polar residues" evidence="1">
    <location>
        <begin position="146"/>
        <end position="166"/>
    </location>
</feature>
<feature type="region of interest" description="Disordered" evidence="1">
    <location>
        <begin position="136"/>
        <end position="535"/>
    </location>
</feature>
<gene>
    <name evidence="2" type="ORF">CDEB00056_LOCUS7371</name>
</gene>
<accession>A0A7S3Q1R8</accession>
<dbReference type="EMBL" id="HBIO01009563">
    <property type="protein sequence ID" value="CAE0462530.1"/>
    <property type="molecule type" value="Transcribed_RNA"/>
</dbReference>
<feature type="compositionally biased region" description="Polar residues" evidence="1">
    <location>
        <begin position="518"/>
        <end position="535"/>
    </location>
</feature>
<feature type="region of interest" description="Disordered" evidence="1">
    <location>
        <begin position="1"/>
        <end position="77"/>
    </location>
</feature>
<feature type="compositionally biased region" description="Polar residues" evidence="1">
    <location>
        <begin position="464"/>
        <end position="473"/>
    </location>
</feature>
<feature type="compositionally biased region" description="Basic and acidic residues" evidence="1">
    <location>
        <begin position="574"/>
        <end position="585"/>
    </location>
</feature>
<feature type="region of interest" description="Disordered" evidence="1">
    <location>
        <begin position="868"/>
        <end position="891"/>
    </location>
</feature>
<dbReference type="AlphaFoldDB" id="A0A7S3Q1R8"/>
<name>A0A7S3Q1R8_9STRA</name>
<organism evidence="2">
    <name type="scientific">Chaetoceros debilis</name>
    <dbReference type="NCBI Taxonomy" id="122233"/>
    <lineage>
        <taxon>Eukaryota</taxon>
        <taxon>Sar</taxon>
        <taxon>Stramenopiles</taxon>
        <taxon>Ochrophyta</taxon>
        <taxon>Bacillariophyta</taxon>
        <taxon>Coscinodiscophyceae</taxon>
        <taxon>Chaetocerotophycidae</taxon>
        <taxon>Chaetocerotales</taxon>
        <taxon>Chaetocerotaceae</taxon>
        <taxon>Chaetoceros</taxon>
    </lineage>
</organism>
<evidence type="ECO:0000313" key="2">
    <source>
        <dbReference type="EMBL" id="CAE0462530.1"/>
    </source>
</evidence>
<feature type="region of interest" description="Disordered" evidence="1">
    <location>
        <begin position="556"/>
        <end position="663"/>
    </location>
</feature>
<feature type="compositionally biased region" description="Polar residues" evidence="1">
    <location>
        <begin position="589"/>
        <end position="619"/>
    </location>
</feature>
<feature type="compositionally biased region" description="Polar residues" evidence="1">
    <location>
        <begin position="276"/>
        <end position="297"/>
    </location>
</feature>
<feature type="compositionally biased region" description="Basic and acidic residues" evidence="1">
    <location>
        <begin position="299"/>
        <end position="322"/>
    </location>
</feature>
<feature type="compositionally biased region" description="Polar residues" evidence="1">
    <location>
        <begin position="630"/>
        <end position="644"/>
    </location>
</feature>
<feature type="compositionally biased region" description="Low complexity" evidence="1">
    <location>
        <begin position="245"/>
        <end position="257"/>
    </location>
</feature>